<feature type="coiled-coil region" evidence="1">
    <location>
        <begin position="74"/>
        <end position="104"/>
    </location>
</feature>
<feature type="compositionally biased region" description="Polar residues" evidence="2">
    <location>
        <begin position="22"/>
        <end position="36"/>
    </location>
</feature>
<sequence>MNANGTTQDKKTIPFSPRQPPVDSTSSAKLRGSNSSATLSRGFCRRLSDCIVMGPVSPQPRGKEQPPAMIFNHLSLQQMKVEEMQKELQKYKELERMYKMKLERTQVYLRQCLQVAQDNGFLDLILNKYNKEQESSFSPSITQSSISPPLPSPAQRHFELADLKDQAKMNGWYIEPNEIQLNELAAQGSTADIFRGRWRGLDVAVKCMYPDFFRTNESGVSFFAQEVETLSRQRTSFCVTTNGRVPQPSRKLLDCNRVFVHEP</sequence>
<evidence type="ECO:0000313" key="4">
    <source>
        <dbReference type="Proteomes" id="UP001604336"/>
    </source>
</evidence>
<keyword evidence="4" id="KW-1185">Reference proteome</keyword>
<reference evidence="4" key="1">
    <citation type="submission" date="2024-07" db="EMBL/GenBank/DDBJ databases">
        <title>Two chromosome-level genome assemblies of Korean endemic species Abeliophyllum distichum and Forsythia ovata (Oleaceae).</title>
        <authorList>
            <person name="Jang H."/>
        </authorList>
    </citation>
    <scope>NUCLEOTIDE SEQUENCE [LARGE SCALE GENOMIC DNA]</scope>
</reference>
<accession>A0ABD1Q8M5</accession>
<gene>
    <name evidence="3" type="ORF">Adt_40089</name>
</gene>
<organism evidence="3 4">
    <name type="scientific">Abeliophyllum distichum</name>
    <dbReference type="NCBI Taxonomy" id="126358"/>
    <lineage>
        <taxon>Eukaryota</taxon>
        <taxon>Viridiplantae</taxon>
        <taxon>Streptophyta</taxon>
        <taxon>Embryophyta</taxon>
        <taxon>Tracheophyta</taxon>
        <taxon>Spermatophyta</taxon>
        <taxon>Magnoliopsida</taxon>
        <taxon>eudicotyledons</taxon>
        <taxon>Gunneridae</taxon>
        <taxon>Pentapetalae</taxon>
        <taxon>asterids</taxon>
        <taxon>lamiids</taxon>
        <taxon>Lamiales</taxon>
        <taxon>Oleaceae</taxon>
        <taxon>Forsythieae</taxon>
        <taxon>Abeliophyllum</taxon>
    </lineage>
</organism>
<dbReference type="EMBL" id="JBFOLK010000012">
    <property type="protein sequence ID" value="KAL2471953.1"/>
    <property type="molecule type" value="Genomic_DNA"/>
</dbReference>
<dbReference type="AlphaFoldDB" id="A0ABD1Q8M5"/>
<dbReference type="GO" id="GO:0016301">
    <property type="term" value="F:kinase activity"/>
    <property type="evidence" value="ECO:0007669"/>
    <property type="project" value="UniProtKB-KW"/>
</dbReference>
<proteinExistence type="predicted"/>
<dbReference type="Gene3D" id="3.30.200.20">
    <property type="entry name" value="Phosphorylase Kinase, domain 1"/>
    <property type="match status" value="1"/>
</dbReference>
<keyword evidence="1" id="KW-0175">Coiled coil</keyword>
<evidence type="ECO:0000313" key="3">
    <source>
        <dbReference type="EMBL" id="KAL2471953.1"/>
    </source>
</evidence>
<name>A0ABD1Q8M5_9LAMI</name>
<keyword evidence="3" id="KW-0808">Transferase</keyword>
<keyword evidence="3" id="KW-0418">Kinase</keyword>
<dbReference type="Proteomes" id="UP001604336">
    <property type="component" value="Unassembled WGS sequence"/>
</dbReference>
<feature type="region of interest" description="Disordered" evidence="2">
    <location>
        <begin position="1"/>
        <end position="36"/>
    </location>
</feature>
<evidence type="ECO:0000256" key="2">
    <source>
        <dbReference type="SAM" id="MobiDB-lite"/>
    </source>
</evidence>
<protein>
    <submittedName>
        <fullName evidence="3">Tyrosine kinase</fullName>
    </submittedName>
</protein>
<dbReference type="SUPFAM" id="SSF56112">
    <property type="entry name" value="Protein kinase-like (PK-like)"/>
    <property type="match status" value="1"/>
</dbReference>
<dbReference type="InterPro" id="IPR011009">
    <property type="entry name" value="Kinase-like_dom_sf"/>
</dbReference>
<evidence type="ECO:0000256" key="1">
    <source>
        <dbReference type="SAM" id="Coils"/>
    </source>
</evidence>
<comment type="caution">
    <text evidence="3">The sequence shown here is derived from an EMBL/GenBank/DDBJ whole genome shotgun (WGS) entry which is preliminary data.</text>
</comment>